<dbReference type="Pfam" id="PF02127">
    <property type="entry name" value="Peptidase_M18"/>
    <property type="match status" value="1"/>
</dbReference>
<dbReference type="PRINTS" id="PR00932">
    <property type="entry name" value="AMINO1PTASE"/>
</dbReference>
<evidence type="ECO:0000256" key="4">
    <source>
        <dbReference type="ARBA" id="ARBA00022670"/>
    </source>
</evidence>
<dbReference type="InterPro" id="IPR001948">
    <property type="entry name" value="Peptidase_M18"/>
</dbReference>
<dbReference type="SUPFAM" id="SSF101821">
    <property type="entry name" value="Aminopeptidase/glucanase lid domain"/>
    <property type="match status" value="1"/>
</dbReference>
<evidence type="ECO:0000256" key="5">
    <source>
        <dbReference type="ARBA" id="ARBA00022723"/>
    </source>
</evidence>
<dbReference type="NCBIfam" id="NF002759">
    <property type="entry name" value="PRK02813.1"/>
    <property type="match status" value="1"/>
</dbReference>
<dbReference type="PANTHER" id="PTHR28570:SF3">
    <property type="entry name" value="ASPARTYL AMINOPEPTIDASE"/>
    <property type="match status" value="1"/>
</dbReference>
<evidence type="ECO:0000256" key="9">
    <source>
        <dbReference type="RuleBase" id="RU004386"/>
    </source>
</evidence>
<dbReference type="InterPro" id="IPR023358">
    <property type="entry name" value="Peptidase_M18_dom2"/>
</dbReference>
<evidence type="ECO:0000256" key="6">
    <source>
        <dbReference type="ARBA" id="ARBA00022801"/>
    </source>
</evidence>
<dbReference type="GO" id="GO:0006508">
    <property type="term" value="P:proteolysis"/>
    <property type="evidence" value="ECO:0007669"/>
    <property type="project" value="UniProtKB-KW"/>
</dbReference>
<dbReference type="Gene3D" id="3.40.630.10">
    <property type="entry name" value="Zn peptidases"/>
    <property type="match status" value="2"/>
</dbReference>
<keyword evidence="5 9" id="KW-0479">Metal-binding</keyword>
<organism evidence="11 12">
    <name type="scientific">Agromyces terreus</name>
    <dbReference type="NCBI Taxonomy" id="424795"/>
    <lineage>
        <taxon>Bacteria</taxon>
        <taxon>Bacillati</taxon>
        <taxon>Actinomycetota</taxon>
        <taxon>Actinomycetes</taxon>
        <taxon>Micrococcales</taxon>
        <taxon>Microbacteriaceae</taxon>
        <taxon>Agromyces</taxon>
    </lineage>
</organism>
<comment type="caution">
    <text evidence="11">The sequence shown here is derived from an EMBL/GenBank/DDBJ whole genome shotgun (WGS) entry which is preliminary data.</text>
</comment>
<dbReference type="GO" id="GO:0004177">
    <property type="term" value="F:aminopeptidase activity"/>
    <property type="evidence" value="ECO:0007669"/>
    <property type="project" value="UniProtKB-KW"/>
</dbReference>
<proteinExistence type="inferred from homology"/>
<dbReference type="GO" id="GO:0008237">
    <property type="term" value="F:metallopeptidase activity"/>
    <property type="evidence" value="ECO:0007669"/>
    <property type="project" value="UniProtKB-KW"/>
</dbReference>
<evidence type="ECO:0000256" key="8">
    <source>
        <dbReference type="ARBA" id="ARBA00023049"/>
    </source>
</evidence>
<evidence type="ECO:0000313" key="11">
    <source>
        <dbReference type="EMBL" id="MCP2372546.1"/>
    </source>
</evidence>
<keyword evidence="6 9" id="KW-0378">Hydrolase</keyword>
<dbReference type="PANTHER" id="PTHR28570">
    <property type="entry name" value="ASPARTYL AMINOPEPTIDASE"/>
    <property type="match status" value="1"/>
</dbReference>
<comment type="similarity">
    <text evidence="2 9">Belongs to the peptidase M18 family.</text>
</comment>
<protein>
    <recommendedName>
        <fullName evidence="10">M18 family aminopeptidase</fullName>
        <ecNumber evidence="10">3.4.11.-</ecNumber>
    </recommendedName>
</protein>
<keyword evidence="4 9" id="KW-0645">Protease</keyword>
<sequence>MPLDRDAHVEDLSAFIRESPSSYHAAAAVADRLVAAGFDRVDERDAWPTGPGARVAVRDGAVIAWVQPEGATATSPYRILGAHTDSPSFKLKPGASTSTEGVLQAGVEVYGGPLLNSWLDRELELAGRLVTVDGTEHLVRTGPLLRIPQLAIHLDREANKGLTLDRQRHLQPIWGTGAAADGDILGHLAGIAGLHVGDVVGHDVLAADTAAPARFGLDDVFFAAGRQDNLTSVHAGLVALFAANGADASHVSVLAAFDHEELGSESRSGASGPFLVDVLARIAAGLGADDVDRRRAFADSWILSSDAGHAVHPNYPEKHDPVNRPHLGDGPLLKLNANQRYASDAHGSALWARACEQAGVTYQPFVSNNVIPCGSTIGPLSATRLGIRTVDIGTPLLSMHSARELSHVDDLAALGSAVTAFFAPA</sequence>
<dbReference type="Gene3D" id="2.30.250.10">
    <property type="entry name" value="Aminopeptidase i, Domain 2"/>
    <property type="match status" value="1"/>
</dbReference>
<keyword evidence="3 9" id="KW-0031">Aminopeptidase</keyword>
<evidence type="ECO:0000256" key="2">
    <source>
        <dbReference type="ARBA" id="ARBA00008290"/>
    </source>
</evidence>
<keyword evidence="7 9" id="KW-0862">Zinc</keyword>
<reference evidence="11" key="1">
    <citation type="submission" date="2022-06" db="EMBL/GenBank/DDBJ databases">
        <title>Sequencing the genomes of 1000 actinobacteria strains.</title>
        <authorList>
            <person name="Klenk H.-P."/>
        </authorList>
    </citation>
    <scope>NUCLEOTIDE SEQUENCE</scope>
    <source>
        <strain evidence="11">DSM 22016</strain>
    </source>
</reference>
<evidence type="ECO:0000313" key="12">
    <source>
        <dbReference type="Proteomes" id="UP001139722"/>
    </source>
</evidence>
<accession>A0A9X2H3M5</accession>
<dbReference type="EC" id="3.4.11.-" evidence="10"/>
<name>A0A9X2H3M5_9MICO</name>
<dbReference type="OrthoDB" id="5288740at2"/>
<dbReference type="SUPFAM" id="SSF53187">
    <property type="entry name" value="Zn-dependent exopeptidases"/>
    <property type="match status" value="1"/>
</dbReference>
<dbReference type="RefSeq" id="WP_156997387.1">
    <property type="nucleotide sequence ID" value="NZ_BAAANU010000034.1"/>
</dbReference>
<evidence type="ECO:0000256" key="10">
    <source>
        <dbReference type="RuleBase" id="RU004387"/>
    </source>
</evidence>
<dbReference type="GO" id="GO:0008270">
    <property type="term" value="F:zinc ion binding"/>
    <property type="evidence" value="ECO:0007669"/>
    <property type="project" value="InterPro"/>
</dbReference>
<gene>
    <name evidence="11" type="ORF">BJ978_003222</name>
</gene>
<dbReference type="GO" id="GO:0005737">
    <property type="term" value="C:cytoplasm"/>
    <property type="evidence" value="ECO:0007669"/>
    <property type="project" value="UniProtKB-ARBA"/>
</dbReference>
<evidence type="ECO:0000256" key="1">
    <source>
        <dbReference type="ARBA" id="ARBA00001947"/>
    </source>
</evidence>
<evidence type="ECO:0000256" key="7">
    <source>
        <dbReference type="ARBA" id="ARBA00022833"/>
    </source>
</evidence>
<evidence type="ECO:0000256" key="3">
    <source>
        <dbReference type="ARBA" id="ARBA00022438"/>
    </source>
</evidence>
<dbReference type="Proteomes" id="UP001139722">
    <property type="component" value="Unassembled WGS sequence"/>
</dbReference>
<dbReference type="EMBL" id="JAMZDY010000001">
    <property type="protein sequence ID" value="MCP2372546.1"/>
    <property type="molecule type" value="Genomic_DNA"/>
</dbReference>
<keyword evidence="12" id="KW-1185">Reference proteome</keyword>
<dbReference type="AlphaFoldDB" id="A0A9X2H3M5"/>
<keyword evidence="8 9" id="KW-0482">Metalloprotease</keyword>
<comment type="cofactor">
    <cofactor evidence="1 10">
        <name>Zn(2+)</name>
        <dbReference type="ChEBI" id="CHEBI:29105"/>
    </cofactor>
</comment>